<feature type="binding site" evidence="7">
    <location>
        <begin position="189"/>
        <end position="193"/>
    </location>
    <ligand>
        <name>GTP</name>
        <dbReference type="ChEBI" id="CHEBI:37565"/>
    </ligand>
</feature>
<protein>
    <recommendedName>
        <fullName evidence="7">GTPase Obg</fullName>
        <ecNumber evidence="7">3.6.5.-</ecNumber>
    </recommendedName>
    <alternativeName>
        <fullName evidence="7">GTP-binding protein Obg</fullName>
    </alternativeName>
</protein>
<dbReference type="InterPro" id="IPR006169">
    <property type="entry name" value="GTP1_OBG_dom"/>
</dbReference>
<dbReference type="InterPro" id="IPR006073">
    <property type="entry name" value="GTP-bd"/>
</dbReference>
<feature type="binding site" evidence="7">
    <location>
        <position position="171"/>
    </location>
    <ligand>
        <name>Mg(2+)</name>
        <dbReference type="ChEBI" id="CHEBI:18420"/>
    </ligand>
</feature>
<dbReference type="SUPFAM" id="SSF52540">
    <property type="entry name" value="P-loop containing nucleoside triphosphate hydrolases"/>
    <property type="match status" value="1"/>
</dbReference>
<dbReference type="GO" id="GO:0005737">
    <property type="term" value="C:cytoplasm"/>
    <property type="evidence" value="ECO:0007669"/>
    <property type="project" value="UniProtKB-SubCell"/>
</dbReference>
<evidence type="ECO:0000256" key="4">
    <source>
        <dbReference type="ARBA" id="ARBA00022801"/>
    </source>
</evidence>
<dbReference type="InterPro" id="IPR045086">
    <property type="entry name" value="OBG_GTPase"/>
</dbReference>
<evidence type="ECO:0000313" key="10">
    <source>
        <dbReference type="EMBL" id="OHA90551.1"/>
    </source>
</evidence>
<evidence type="ECO:0000256" key="2">
    <source>
        <dbReference type="ARBA" id="ARBA00022490"/>
    </source>
</evidence>
<dbReference type="Gene3D" id="2.70.210.12">
    <property type="entry name" value="GTP1/OBG domain"/>
    <property type="match status" value="1"/>
</dbReference>
<dbReference type="Pfam" id="PF01018">
    <property type="entry name" value="GTP1_OBG"/>
    <property type="match status" value="1"/>
</dbReference>
<dbReference type="FunFam" id="2.70.210.12:FF:000001">
    <property type="entry name" value="GTPase Obg"/>
    <property type="match status" value="1"/>
</dbReference>
<evidence type="ECO:0000259" key="8">
    <source>
        <dbReference type="PROSITE" id="PS51710"/>
    </source>
</evidence>
<dbReference type="InterPro" id="IPR027417">
    <property type="entry name" value="P-loop_NTPase"/>
</dbReference>
<feature type="binding site" evidence="7">
    <location>
        <begin position="206"/>
        <end position="209"/>
    </location>
    <ligand>
        <name>GTP</name>
        <dbReference type="ChEBI" id="CHEBI:37565"/>
    </ligand>
</feature>
<dbReference type="GO" id="GO:0003924">
    <property type="term" value="F:GTPase activity"/>
    <property type="evidence" value="ECO:0007669"/>
    <property type="project" value="UniProtKB-UniRule"/>
</dbReference>
<dbReference type="NCBIfam" id="TIGR02729">
    <property type="entry name" value="Obg_CgtA"/>
    <property type="match status" value="1"/>
</dbReference>
<dbReference type="GO" id="GO:0005525">
    <property type="term" value="F:GTP binding"/>
    <property type="evidence" value="ECO:0007669"/>
    <property type="project" value="UniProtKB-UniRule"/>
</dbReference>
<dbReference type="InterPro" id="IPR014100">
    <property type="entry name" value="GTP-bd_Obg/CgtA"/>
</dbReference>
<name>A0A1G2T1P5_9BACT</name>
<comment type="function">
    <text evidence="7">An essential GTPase which binds GTP, GDP and possibly (p)ppGpp with moderate affinity, with high nucleotide exchange rates and a fairly low GTP hydrolysis rate. Plays a role in control of the cell cycle, stress response, ribosome biogenesis and in those bacteria that undergo differentiation, in morphogenesis control.</text>
</comment>
<accession>A0A1G2T1P5</accession>
<feature type="binding site" evidence="7">
    <location>
        <begin position="273"/>
        <end position="276"/>
    </location>
    <ligand>
        <name>GTP</name>
        <dbReference type="ChEBI" id="CHEBI:37565"/>
    </ligand>
</feature>
<evidence type="ECO:0000259" key="9">
    <source>
        <dbReference type="PROSITE" id="PS51883"/>
    </source>
</evidence>
<dbReference type="HAMAP" id="MF_01454">
    <property type="entry name" value="GTPase_Obg"/>
    <property type="match status" value="1"/>
</dbReference>
<reference evidence="10 11" key="1">
    <citation type="journal article" date="2016" name="Nat. Commun.">
        <title>Thousands of microbial genomes shed light on interconnected biogeochemical processes in an aquifer system.</title>
        <authorList>
            <person name="Anantharaman K."/>
            <person name="Brown C.T."/>
            <person name="Hug L.A."/>
            <person name="Sharon I."/>
            <person name="Castelle C.J."/>
            <person name="Probst A.J."/>
            <person name="Thomas B.C."/>
            <person name="Singh A."/>
            <person name="Wilkins M.J."/>
            <person name="Karaoz U."/>
            <person name="Brodie E.L."/>
            <person name="Williams K.H."/>
            <person name="Hubbard S.S."/>
            <person name="Banfield J.F."/>
        </authorList>
    </citation>
    <scope>NUCLEOTIDE SEQUENCE [LARGE SCALE GENOMIC DNA]</scope>
</reference>
<dbReference type="AlphaFoldDB" id="A0A1G2T1P5"/>
<dbReference type="PROSITE" id="PS51710">
    <property type="entry name" value="G_OBG"/>
    <property type="match status" value="1"/>
</dbReference>
<feature type="domain" description="Obg" evidence="9">
    <location>
        <begin position="1"/>
        <end position="157"/>
    </location>
</feature>
<evidence type="ECO:0000256" key="1">
    <source>
        <dbReference type="ARBA" id="ARBA00007699"/>
    </source>
</evidence>
<dbReference type="InterPro" id="IPR006074">
    <property type="entry name" value="GTP1-OBG_CS"/>
</dbReference>
<evidence type="ECO:0000256" key="3">
    <source>
        <dbReference type="ARBA" id="ARBA00022741"/>
    </source>
</evidence>
<dbReference type="GO" id="GO:0000287">
    <property type="term" value="F:magnesium ion binding"/>
    <property type="evidence" value="ECO:0007669"/>
    <property type="project" value="InterPro"/>
</dbReference>
<feature type="binding site" evidence="7">
    <location>
        <begin position="164"/>
        <end position="171"/>
    </location>
    <ligand>
        <name>GTP</name>
        <dbReference type="ChEBI" id="CHEBI:37565"/>
    </ligand>
</feature>
<keyword evidence="5 7" id="KW-0460">Magnesium</keyword>
<dbReference type="Pfam" id="PF01926">
    <property type="entry name" value="MMR_HSR1"/>
    <property type="match status" value="1"/>
</dbReference>
<evidence type="ECO:0000313" key="11">
    <source>
        <dbReference type="Proteomes" id="UP000178107"/>
    </source>
</evidence>
<dbReference type="PROSITE" id="PS00905">
    <property type="entry name" value="GTP1_OBG"/>
    <property type="match status" value="1"/>
</dbReference>
<dbReference type="PANTHER" id="PTHR11702:SF31">
    <property type="entry name" value="MITOCHONDRIAL RIBOSOME-ASSOCIATED GTPASE 2"/>
    <property type="match status" value="1"/>
</dbReference>
<comment type="cofactor">
    <cofactor evidence="7">
        <name>Mg(2+)</name>
        <dbReference type="ChEBI" id="CHEBI:18420"/>
    </cofactor>
</comment>
<keyword evidence="3 7" id="KW-0547">Nucleotide-binding</keyword>
<feature type="binding site" evidence="7">
    <location>
        <position position="191"/>
    </location>
    <ligand>
        <name>Mg(2+)</name>
        <dbReference type="ChEBI" id="CHEBI:18420"/>
    </ligand>
</feature>
<feature type="domain" description="OBG-type G" evidence="8">
    <location>
        <begin position="158"/>
        <end position="320"/>
    </location>
</feature>
<comment type="similarity">
    <text evidence="1 7">Belongs to the TRAFAC class OBG-HflX-like GTPase superfamily. OBG GTPase family.</text>
</comment>
<keyword evidence="6 7" id="KW-0342">GTP-binding</keyword>
<comment type="caution">
    <text evidence="10">The sequence shown here is derived from an EMBL/GenBank/DDBJ whole genome shotgun (WGS) entry which is preliminary data.</text>
</comment>
<dbReference type="PROSITE" id="PS51883">
    <property type="entry name" value="OBG"/>
    <property type="match status" value="1"/>
</dbReference>
<dbReference type="Proteomes" id="UP000178107">
    <property type="component" value="Unassembled WGS sequence"/>
</dbReference>
<evidence type="ECO:0000256" key="6">
    <source>
        <dbReference type="ARBA" id="ARBA00023134"/>
    </source>
</evidence>
<dbReference type="EMBL" id="MHVH01000004">
    <property type="protein sequence ID" value="OHA90551.1"/>
    <property type="molecule type" value="Genomic_DNA"/>
</dbReference>
<dbReference type="GO" id="GO:0042254">
    <property type="term" value="P:ribosome biogenesis"/>
    <property type="evidence" value="ECO:0007669"/>
    <property type="project" value="UniProtKB-UniRule"/>
</dbReference>
<gene>
    <name evidence="7" type="primary">obg</name>
    <name evidence="10" type="ORF">A2838_01070</name>
</gene>
<dbReference type="CDD" id="cd01898">
    <property type="entry name" value="Obg"/>
    <property type="match status" value="1"/>
</dbReference>
<dbReference type="InterPro" id="IPR031167">
    <property type="entry name" value="G_OBG"/>
</dbReference>
<evidence type="ECO:0000256" key="5">
    <source>
        <dbReference type="ARBA" id="ARBA00022842"/>
    </source>
</evidence>
<proteinExistence type="inferred from homology"/>
<comment type="subunit">
    <text evidence="7">Monomer.</text>
</comment>
<dbReference type="NCBIfam" id="NF008956">
    <property type="entry name" value="PRK12299.1"/>
    <property type="match status" value="1"/>
</dbReference>
<comment type="subcellular location">
    <subcellularLocation>
        <location evidence="7">Cytoplasm</location>
    </subcellularLocation>
</comment>
<keyword evidence="4 7" id="KW-0378">Hydrolase</keyword>
<dbReference type="PANTHER" id="PTHR11702">
    <property type="entry name" value="DEVELOPMENTALLY REGULATED GTP-BINDING PROTEIN-RELATED"/>
    <property type="match status" value="1"/>
</dbReference>
<dbReference type="InterPro" id="IPR036726">
    <property type="entry name" value="GTP1_OBG_dom_sf"/>
</dbReference>
<sequence>MFIDEITLHLKAGRGGDGVVRWRHEKGKDKGGPSGGNGGKGGDVYAITVRDIGILASYRNVKEFEAGRGNDGFKDLKQGAEGKDVEIKFPVGARVTNRTTGHFIELLKDGEKVLLLKGGRGGMGNEHFKGSTNVRPRQSTDGEIGEEADFYTELLLMVDLGLIGLPNAGKSSLLNALTNAQAKVGNFPFTTLNPGLGSFYGLVLADIPGLIEGAADGKGLGHKFLRHIERTKALLHCVSSESEDPLEAYRIVRNELGLYNKAITGKPEIVVLTKTDTVSEAEVKEKIKALKSVSKDIVPISILDDELIKNLKFRISNLKFNEN</sequence>
<dbReference type="Gene3D" id="3.40.50.300">
    <property type="entry name" value="P-loop containing nucleotide triphosphate hydrolases"/>
    <property type="match status" value="1"/>
</dbReference>
<dbReference type="SUPFAM" id="SSF82051">
    <property type="entry name" value="Obg GTP-binding protein N-terminal domain"/>
    <property type="match status" value="1"/>
</dbReference>
<dbReference type="PIRSF" id="PIRSF002401">
    <property type="entry name" value="GTP_bd_Obg/CgtA"/>
    <property type="match status" value="1"/>
</dbReference>
<evidence type="ECO:0000256" key="7">
    <source>
        <dbReference type="HAMAP-Rule" id="MF_01454"/>
    </source>
</evidence>
<dbReference type="PRINTS" id="PR00326">
    <property type="entry name" value="GTP1OBG"/>
</dbReference>
<keyword evidence="2 7" id="KW-0963">Cytoplasm</keyword>
<feature type="binding site" evidence="7">
    <location>
        <begin position="301"/>
        <end position="303"/>
    </location>
    <ligand>
        <name>GTP</name>
        <dbReference type="ChEBI" id="CHEBI:37565"/>
    </ligand>
</feature>
<keyword evidence="7" id="KW-0479">Metal-binding</keyword>
<organism evidence="10 11">
    <name type="scientific">Candidatus Zambryskibacteria bacterium RIFCSPHIGHO2_01_FULL_46_25</name>
    <dbReference type="NCBI Taxonomy" id="1802738"/>
    <lineage>
        <taxon>Bacteria</taxon>
        <taxon>Candidatus Zambryskiibacteriota</taxon>
    </lineage>
</organism>
<dbReference type="EC" id="3.6.5.-" evidence="7"/>